<keyword evidence="1" id="KW-1133">Transmembrane helix</keyword>
<evidence type="ECO:0000313" key="2">
    <source>
        <dbReference type="EMBL" id="QPC84882.1"/>
    </source>
</evidence>
<name>A0A7S8IGN3_9CHLR</name>
<keyword evidence="1" id="KW-0812">Transmembrane</keyword>
<dbReference type="AlphaFoldDB" id="A0A7S8IGN3"/>
<feature type="transmembrane region" description="Helical" evidence="1">
    <location>
        <begin position="258"/>
        <end position="280"/>
    </location>
</feature>
<protein>
    <submittedName>
        <fullName evidence="2">Uncharacterized protein</fullName>
    </submittedName>
</protein>
<feature type="transmembrane region" description="Helical" evidence="1">
    <location>
        <begin position="72"/>
        <end position="96"/>
    </location>
</feature>
<dbReference type="EMBL" id="CP062983">
    <property type="protein sequence ID" value="QPC84882.1"/>
    <property type="molecule type" value="Genomic_DNA"/>
</dbReference>
<feature type="transmembrane region" description="Helical" evidence="1">
    <location>
        <begin position="47"/>
        <end position="65"/>
    </location>
</feature>
<evidence type="ECO:0000313" key="3">
    <source>
        <dbReference type="Proteomes" id="UP000594468"/>
    </source>
</evidence>
<dbReference type="Proteomes" id="UP000594468">
    <property type="component" value="Chromosome"/>
</dbReference>
<sequence>MPIERLDMRPLLMTWALWRHMWQPDFEHPMFRYYRQTRDSGRAYPGWLWAGGVGLLVIALFALVLNPSATLFLVMTLAVSAPLLLLAMNGLVFGGLFTLSVTSGLLSYNRLAASDLMQITPLGTLGFALFVASARLHRGKRLYTLNRFLRLCVGVGLLACALVALILGVTIFSTERFLADEWRWLMTLLPIACLFVVIYLDHVQSTVLAVLSGLIATRVIHDRMQARIAAMALFLNLYLLPGIAVVMIAVLLRFALAAYWHLTSVQMLVAIGTMLELYLLREGLVAACWRFILVQHQVTPGETITNTH</sequence>
<dbReference type="KEGG" id="pmet:G4Y79_11075"/>
<feature type="transmembrane region" description="Helical" evidence="1">
    <location>
        <begin position="228"/>
        <end position="252"/>
    </location>
</feature>
<gene>
    <name evidence="2" type="ORF">G4Y79_11075</name>
</gene>
<keyword evidence="1" id="KW-0472">Membrane</keyword>
<feature type="transmembrane region" description="Helical" evidence="1">
    <location>
        <begin position="116"/>
        <end position="136"/>
    </location>
</feature>
<evidence type="ECO:0000256" key="1">
    <source>
        <dbReference type="SAM" id="Phobius"/>
    </source>
</evidence>
<accession>A0A7S8IGN3</accession>
<dbReference type="RefSeq" id="WP_195172945.1">
    <property type="nucleotide sequence ID" value="NZ_CP062983.1"/>
</dbReference>
<reference evidence="2 3" key="1">
    <citation type="submission" date="2020-02" db="EMBL/GenBank/DDBJ databases">
        <authorList>
            <person name="Zheng R.K."/>
            <person name="Sun C.M."/>
        </authorList>
    </citation>
    <scope>NUCLEOTIDE SEQUENCE [LARGE SCALE GENOMIC DNA]</scope>
    <source>
        <strain evidence="3">rifampicinis</strain>
    </source>
</reference>
<feature type="transmembrane region" description="Helical" evidence="1">
    <location>
        <begin position="184"/>
        <end position="216"/>
    </location>
</feature>
<feature type="transmembrane region" description="Helical" evidence="1">
    <location>
        <begin position="148"/>
        <end position="172"/>
    </location>
</feature>
<organism evidence="2 3">
    <name type="scientific">Phototrophicus methaneseepsis</name>
    <dbReference type="NCBI Taxonomy" id="2710758"/>
    <lineage>
        <taxon>Bacteria</taxon>
        <taxon>Bacillati</taxon>
        <taxon>Chloroflexota</taxon>
        <taxon>Candidatus Thermofontia</taxon>
        <taxon>Phototrophicales</taxon>
        <taxon>Phototrophicaceae</taxon>
        <taxon>Phototrophicus</taxon>
    </lineage>
</organism>
<proteinExistence type="predicted"/>
<keyword evidence="3" id="KW-1185">Reference proteome</keyword>